<gene>
    <name evidence="8" type="ORF">OEA41_000853</name>
</gene>
<comment type="caution">
    <text evidence="8">The sequence shown here is derived from an EMBL/GenBank/DDBJ whole genome shotgun (WGS) entry which is preliminary data.</text>
</comment>
<feature type="domain" description="Berberine/berberine-like" evidence="7">
    <location>
        <begin position="406"/>
        <end position="450"/>
    </location>
</feature>
<accession>A0AAD9ZHY4</accession>
<evidence type="ECO:0000256" key="2">
    <source>
        <dbReference type="ARBA" id="ARBA00022630"/>
    </source>
</evidence>
<proteinExistence type="inferred from homology"/>
<dbReference type="GO" id="GO:0050660">
    <property type="term" value="F:flavin adenine dinucleotide binding"/>
    <property type="evidence" value="ECO:0007669"/>
    <property type="project" value="InterPro"/>
</dbReference>
<evidence type="ECO:0000256" key="1">
    <source>
        <dbReference type="ARBA" id="ARBA00005466"/>
    </source>
</evidence>
<reference evidence="8" key="1">
    <citation type="submission" date="2022-11" db="EMBL/GenBank/DDBJ databases">
        <title>Chromosomal genome sequence assembly and mating type (MAT) locus characterization of the leprose asexual lichenized fungus Lepraria neglecta (Nyl.) Erichsen.</title>
        <authorList>
            <person name="Allen J.L."/>
            <person name="Pfeffer B."/>
        </authorList>
    </citation>
    <scope>NUCLEOTIDE SEQUENCE</scope>
    <source>
        <strain evidence="8">Allen 5258</strain>
    </source>
</reference>
<keyword evidence="5" id="KW-0732">Signal</keyword>
<dbReference type="InterPro" id="IPR036318">
    <property type="entry name" value="FAD-bd_PCMH-like_sf"/>
</dbReference>
<evidence type="ECO:0000256" key="3">
    <source>
        <dbReference type="ARBA" id="ARBA00022827"/>
    </source>
</evidence>
<keyword evidence="2" id="KW-0285">Flavoprotein</keyword>
<dbReference type="InterPro" id="IPR050416">
    <property type="entry name" value="FAD-linked_Oxidoreductase"/>
</dbReference>
<feature type="signal peptide" evidence="5">
    <location>
        <begin position="1"/>
        <end position="19"/>
    </location>
</feature>
<feature type="domain" description="FAD linked oxidase N-terminal" evidence="6">
    <location>
        <begin position="71"/>
        <end position="138"/>
    </location>
</feature>
<dbReference type="PANTHER" id="PTHR42973:SF8">
    <property type="entry name" value="FAD-BINDING PCMH-TYPE DOMAIN-CONTAINING PROTEIN"/>
    <property type="match status" value="1"/>
</dbReference>
<sequence length="457" mass="51227">MRPLSFLAVSSLALIQSFAAGLTLPSSEAQIRRTRRSVNAQTQQELASVISSNSTIFGPTDANWANETESNNHNIPFYAVSRGHALTTSVGLFKGIEIDMRSLDGIHINSNSVTAQFQGGVYSDEVINTLWNQGFVTGNVYVWTTRKPNGTAVRVNENSHPDLWWAMRGAGHNFGIVTSFESKIWPDNFKTYFVKSYQFAGSSLDALIEQVNKFQGNGTLDPTWLGSFGLYTMNTTLSQTEATITWIFLYDGAQVDAEPALKPFDQLRPLSVDEVNVPYKVINDQIGGAVNGSLCEPNKTHILGTANLQTYNVTAMRAIYDLYNQKISQHPELGGTRVLVEGYAVQGVHSFKSDDSAFPLRDDNILTYFDVRFDSSDDPLIDFATEWRNQTVDLWNAGQPERKPTAYVNYAAGYEPLEARYGYEPWRLERLRKLKSQYDPNNRFAWYNPIIPPNTGY</sequence>
<evidence type="ECO:0000256" key="5">
    <source>
        <dbReference type="SAM" id="SignalP"/>
    </source>
</evidence>
<dbReference type="Proteomes" id="UP001276659">
    <property type="component" value="Unassembled WGS sequence"/>
</dbReference>
<organism evidence="8 9">
    <name type="scientific">Lepraria neglecta</name>
    <dbReference type="NCBI Taxonomy" id="209136"/>
    <lineage>
        <taxon>Eukaryota</taxon>
        <taxon>Fungi</taxon>
        <taxon>Dikarya</taxon>
        <taxon>Ascomycota</taxon>
        <taxon>Pezizomycotina</taxon>
        <taxon>Lecanoromycetes</taxon>
        <taxon>OSLEUM clade</taxon>
        <taxon>Lecanoromycetidae</taxon>
        <taxon>Lecanorales</taxon>
        <taxon>Lecanorineae</taxon>
        <taxon>Stereocaulaceae</taxon>
        <taxon>Lepraria</taxon>
    </lineage>
</organism>
<evidence type="ECO:0000313" key="8">
    <source>
        <dbReference type="EMBL" id="KAK3178716.1"/>
    </source>
</evidence>
<dbReference type="InterPro" id="IPR016169">
    <property type="entry name" value="FAD-bd_PCMH_sub2"/>
</dbReference>
<keyword evidence="9" id="KW-1185">Reference proteome</keyword>
<evidence type="ECO:0000259" key="6">
    <source>
        <dbReference type="Pfam" id="PF01565"/>
    </source>
</evidence>
<dbReference type="Gene3D" id="3.40.462.20">
    <property type="match status" value="1"/>
</dbReference>
<dbReference type="Gene3D" id="3.30.465.10">
    <property type="match status" value="2"/>
</dbReference>
<dbReference type="AlphaFoldDB" id="A0AAD9ZHY4"/>
<evidence type="ECO:0008006" key="10">
    <source>
        <dbReference type="Google" id="ProtNLM"/>
    </source>
</evidence>
<keyword evidence="4" id="KW-0560">Oxidoreductase</keyword>
<dbReference type="GO" id="GO:0016491">
    <property type="term" value="F:oxidoreductase activity"/>
    <property type="evidence" value="ECO:0007669"/>
    <property type="project" value="UniProtKB-KW"/>
</dbReference>
<evidence type="ECO:0000259" key="7">
    <source>
        <dbReference type="Pfam" id="PF08031"/>
    </source>
</evidence>
<dbReference type="PANTHER" id="PTHR42973">
    <property type="entry name" value="BINDING OXIDOREDUCTASE, PUTATIVE (AFU_ORTHOLOGUE AFUA_1G17690)-RELATED"/>
    <property type="match status" value="1"/>
</dbReference>
<protein>
    <recommendedName>
        <fullName evidence="10">Berberine/berberine-like domain-containing protein</fullName>
    </recommendedName>
</protein>
<evidence type="ECO:0000256" key="4">
    <source>
        <dbReference type="ARBA" id="ARBA00023002"/>
    </source>
</evidence>
<dbReference type="InterPro" id="IPR006094">
    <property type="entry name" value="Oxid_FAD_bind_N"/>
</dbReference>
<dbReference type="Pfam" id="PF08031">
    <property type="entry name" value="BBE"/>
    <property type="match status" value="1"/>
</dbReference>
<feature type="chain" id="PRO_5042274110" description="Berberine/berberine-like domain-containing protein" evidence="5">
    <location>
        <begin position="20"/>
        <end position="457"/>
    </location>
</feature>
<dbReference type="EMBL" id="JASNWA010000003">
    <property type="protein sequence ID" value="KAK3178716.1"/>
    <property type="molecule type" value="Genomic_DNA"/>
</dbReference>
<keyword evidence="3" id="KW-0274">FAD</keyword>
<dbReference type="InterPro" id="IPR012951">
    <property type="entry name" value="BBE"/>
</dbReference>
<name>A0AAD9ZHY4_9LECA</name>
<comment type="similarity">
    <text evidence="1">Belongs to the oxygen-dependent FAD-linked oxidoreductase family.</text>
</comment>
<dbReference type="Pfam" id="PF01565">
    <property type="entry name" value="FAD_binding_4"/>
    <property type="match status" value="1"/>
</dbReference>
<evidence type="ECO:0000313" key="9">
    <source>
        <dbReference type="Proteomes" id="UP001276659"/>
    </source>
</evidence>
<dbReference type="SUPFAM" id="SSF56176">
    <property type="entry name" value="FAD-binding/transporter-associated domain-like"/>
    <property type="match status" value="1"/>
</dbReference>